<dbReference type="Proteomes" id="UP000265798">
    <property type="component" value="Unassembled WGS sequence"/>
</dbReference>
<gene>
    <name evidence="1" type="ORF">DLM75_00775</name>
</gene>
<evidence type="ECO:0000313" key="2">
    <source>
        <dbReference type="Proteomes" id="UP000265798"/>
    </source>
</evidence>
<evidence type="ECO:0000313" key="1">
    <source>
        <dbReference type="EMBL" id="RHX91815.1"/>
    </source>
</evidence>
<sequence>MPVSLNLSFCREQKRISYNETPFSCDQLSFAKKFFFRKKILGSSKRLNRFFHFLGKRFLQRMKGCACSSEIAFVRELGRNSVKRNPHRAIPIEKKRIPL</sequence>
<proteinExistence type="predicted"/>
<name>A0A396ZB98_9LEPT</name>
<accession>A0A396ZB98</accession>
<reference evidence="2" key="1">
    <citation type="submission" date="2018-05" db="EMBL/GenBank/DDBJ databases">
        <title>Leptospira yasudae sp. nov. and Leptospira stimsonii sp. nov., two pathogenic species of the genus Leptospira isolated from environmental sources.</title>
        <authorList>
            <person name="Casanovas-Massana A."/>
            <person name="Hamond C."/>
            <person name="Santos L.A."/>
            <person name="Hacker K.P."/>
            <person name="Balassiano I."/>
            <person name="Medeiros M.A."/>
            <person name="Reis M.G."/>
            <person name="Ko A.I."/>
            <person name="Wunder E.A."/>
        </authorList>
    </citation>
    <scope>NUCLEOTIDE SEQUENCE [LARGE SCALE GENOMIC DNA]</scope>
    <source>
        <strain evidence="2">Yale</strain>
    </source>
</reference>
<protein>
    <submittedName>
        <fullName evidence="1">Uncharacterized protein</fullName>
    </submittedName>
</protein>
<dbReference type="EMBL" id="QHCT01000001">
    <property type="protein sequence ID" value="RHX91815.1"/>
    <property type="molecule type" value="Genomic_DNA"/>
</dbReference>
<comment type="caution">
    <text evidence="1">The sequence shown here is derived from an EMBL/GenBank/DDBJ whole genome shotgun (WGS) entry which is preliminary data.</text>
</comment>
<organism evidence="1 2">
    <name type="scientific">Leptospira stimsonii</name>
    <dbReference type="NCBI Taxonomy" id="2202203"/>
    <lineage>
        <taxon>Bacteria</taxon>
        <taxon>Pseudomonadati</taxon>
        <taxon>Spirochaetota</taxon>
        <taxon>Spirochaetia</taxon>
        <taxon>Leptospirales</taxon>
        <taxon>Leptospiraceae</taxon>
        <taxon>Leptospira</taxon>
    </lineage>
</organism>
<dbReference type="AlphaFoldDB" id="A0A396ZB98"/>